<evidence type="ECO:0000313" key="9">
    <source>
        <dbReference type="EnsemblMetazoa" id="XP_044315350.1"/>
    </source>
</evidence>
<evidence type="ECO:0000256" key="3">
    <source>
        <dbReference type="SAM" id="MobiDB-lite"/>
    </source>
</evidence>
<dbReference type="InterPro" id="IPR036024">
    <property type="entry name" value="Somatomedin_B-like_dom_sf"/>
</dbReference>
<reference evidence="10" key="1">
    <citation type="journal article" date="2021" name="Elife">
        <title>Highly contiguous assemblies of 101 drosophilid genomes.</title>
        <authorList>
            <person name="Kim B.Y."/>
            <person name="Wang J.R."/>
            <person name="Miller D.E."/>
            <person name="Barmina O."/>
            <person name="Delaney E."/>
            <person name="Thompson A."/>
            <person name="Comeault A.A."/>
            <person name="Peede D."/>
            <person name="D'Agostino E.R."/>
            <person name="Pelaez J."/>
            <person name="Aguilar J.M."/>
            <person name="Haji D."/>
            <person name="Matsunaga T."/>
            <person name="Armstrong E.E."/>
            <person name="Zych M."/>
            <person name="Ogawa Y."/>
            <person name="Stamenkovic-Radak M."/>
            <person name="Jelic M."/>
            <person name="Veselinovic M.S."/>
            <person name="Tanaskovic M."/>
            <person name="Eric P."/>
            <person name="Gao J.J."/>
            <person name="Katoh T.K."/>
            <person name="Toda M.J."/>
            <person name="Watabe H."/>
            <person name="Watada M."/>
            <person name="Davis J.S."/>
            <person name="Moyle L.C."/>
            <person name="Manoli G."/>
            <person name="Bertolini E."/>
            <person name="Kostal V."/>
            <person name="Hawley R.S."/>
            <person name="Takahashi A."/>
            <person name="Jones C.D."/>
            <person name="Price D.K."/>
            <person name="Whiteman N."/>
            <person name="Kopp A."/>
            <person name="Matute D.R."/>
            <person name="Petrov D.A."/>
        </authorList>
    </citation>
    <scope>NUCLEOTIDE SEQUENCE [LARGE SCALE GENOMIC DNA]</scope>
</reference>
<dbReference type="InterPro" id="IPR035976">
    <property type="entry name" value="Sushi/SCR/CCP_sf"/>
</dbReference>
<dbReference type="PANTHER" id="PTHR23282">
    <property type="entry name" value="APICAL ENDOSOMAL GLYCOPROTEIN PRECURSOR"/>
    <property type="match status" value="1"/>
</dbReference>
<evidence type="ECO:0000256" key="1">
    <source>
        <dbReference type="ARBA" id="ARBA00023157"/>
    </source>
</evidence>
<keyword evidence="4" id="KW-1133">Transmembrane helix</keyword>
<dbReference type="InterPro" id="IPR013320">
    <property type="entry name" value="ConA-like_dom_sf"/>
</dbReference>
<dbReference type="SMART" id="SM00201">
    <property type="entry name" value="SO"/>
    <property type="match status" value="1"/>
</dbReference>
<dbReference type="Pfam" id="PF01033">
    <property type="entry name" value="Somatomedin_B"/>
    <property type="match status" value="1"/>
</dbReference>
<evidence type="ECO:0000256" key="4">
    <source>
        <dbReference type="SAM" id="Phobius"/>
    </source>
</evidence>
<protein>
    <recommendedName>
        <fullName evidence="11">Zonadhesin</fullName>
    </recommendedName>
</protein>
<feature type="transmembrane region" description="Helical" evidence="4">
    <location>
        <begin position="588"/>
        <end position="607"/>
    </location>
</feature>
<dbReference type="GeneID" id="108050691"/>
<feature type="domain" description="MAM" evidence="6">
    <location>
        <begin position="134"/>
        <end position="312"/>
    </location>
</feature>
<comment type="caution">
    <text evidence="2">Lacks conserved residue(s) required for the propagation of feature annotation.</text>
</comment>
<reference evidence="9" key="2">
    <citation type="submission" date="2025-05" db="UniProtKB">
        <authorList>
            <consortium name="EnsemblMetazoa"/>
        </authorList>
    </citation>
    <scope>IDENTIFICATION</scope>
</reference>
<evidence type="ECO:0000259" key="7">
    <source>
        <dbReference type="PROSITE" id="PS50923"/>
    </source>
</evidence>
<feature type="region of interest" description="Disordered" evidence="3">
    <location>
        <begin position="393"/>
        <end position="559"/>
    </location>
</feature>
<evidence type="ECO:0000259" key="6">
    <source>
        <dbReference type="PROSITE" id="PS50060"/>
    </source>
</evidence>
<organism evidence="9 10">
    <name type="scientific">Drosophila rhopaloa</name>
    <name type="common">Fruit fly</name>
    <dbReference type="NCBI Taxonomy" id="1041015"/>
    <lineage>
        <taxon>Eukaryota</taxon>
        <taxon>Metazoa</taxon>
        <taxon>Ecdysozoa</taxon>
        <taxon>Arthropoda</taxon>
        <taxon>Hexapoda</taxon>
        <taxon>Insecta</taxon>
        <taxon>Pterygota</taxon>
        <taxon>Neoptera</taxon>
        <taxon>Endopterygota</taxon>
        <taxon>Diptera</taxon>
        <taxon>Brachycera</taxon>
        <taxon>Muscomorpha</taxon>
        <taxon>Ephydroidea</taxon>
        <taxon>Drosophilidae</taxon>
        <taxon>Drosophila</taxon>
        <taxon>Sophophora</taxon>
    </lineage>
</organism>
<dbReference type="Gene3D" id="2.10.70.10">
    <property type="entry name" value="Complement Module, domain 1"/>
    <property type="match status" value="1"/>
</dbReference>
<dbReference type="Pfam" id="PF00084">
    <property type="entry name" value="Sushi"/>
    <property type="match status" value="1"/>
</dbReference>
<dbReference type="CDD" id="cd06263">
    <property type="entry name" value="MAM"/>
    <property type="match status" value="1"/>
</dbReference>
<keyword evidence="10" id="KW-1185">Reference proteome</keyword>
<dbReference type="InterPro" id="IPR000436">
    <property type="entry name" value="Sushi_SCR_CCP_dom"/>
</dbReference>
<keyword evidence="2" id="KW-0768">Sushi</keyword>
<accession>A0ABM5J956</accession>
<keyword evidence="5" id="KW-0732">Signal</keyword>
<feature type="signal peptide" evidence="5">
    <location>
        <begin position="1"/>
        <end position="20"/>
    </location>
</feature>
<dbReference type="PROSITE" id="PS50958">
    <property type="entry name" value="SMB_2"/>
    <property type="match status" value="1"/>
</dbReference>
<dbReference type="InterPro" id="IPR001212">
    <property type="entry name" value="Somatomedin_B_dom"/>
</dbReference>
<dbReference type="PANTHER" id="PTHR23282:SF146">
    <property type="entry name" value="RT07201P-RELATED"/>
    <property type="match status" value="1"/>
</dbReference>
<feature type="disulfide bond" evidence="2">
    <location>
        <begin position="45"/>
        <end position="72"/>
    </location>
</feature>
<dbReference type="SMART" id="SM00032">
    <property type="entry name" value="CCP"/>
    <property type="match status" value="2"/>
</dbReference>
<name>A0ABM5J956_DRORH</name>
<dbReference type="InterPro" id="IPR051560">
    <property type="entry name" value="MAM_domain-containing"/>
</dbReference>
<feature type="compositionally biased region" description="Low complexity" evidence="3">
    <location>
        <begin position="397"/>
        <end position="530"/>
    </location>
</feature>
<evidence type="ECO:0000256" key="2">
    <source>
        <dbReference type="PROSITE-ProRule" id="PRU00302"/>
    </source>
</evidence>
<feature type="compositionally biased region" description="Low complexity" evidence="3">
    <location>
        <begin position="538"/>
        <end position="549"/>
    </location>
</feature>
<feature type="domain" description="Sushi" evidence="7">
    <location>
        <begin position="20"/>
        <end position="74"/>
    </location>
</feature>
<dbReference type="PROSITE" id="PS50060">
    <property type="entry name" value="MAM_2"/>
    <property type="match status" value="1"/>
</dbReference>
<dbReference type="Gene3D" id="4.10.410.20">
    <property type="match status" value="1"/>
</dbReference>
<evidence type="ECO:0000259" key="8">
    <source>
        <dbReference type="PROSITE" id="PS50958"/>
    </source>
</evidence>
<keyword evidence="4" id="KW-0812">Transmembrane</keyword>
<dbReference type="SMART" id="SM00137">
    <property type="entry name" value="MAM"/>
    <property type="match status" value="1"/>
</dbReference>
<dbReference type="PRINTS" id="PR01217">
    <property type="entry name" value="PRICHEXTENSN"/>
</dbReference>
<sequence length="678" mass="74775">MEFFWTLPLLLIYIIDQSYGRCERSVNLENGSTSYRLRNLIRFRCDRGFTLQGSPLHSCDRDGRVRGEKPYCARDGCVGIQQTENGVVISSGLSSEVMCRDTFVLVGNRVAYCDGEVWNTQLGTCRRSNYTGDHSCDFESDDQCGWEAEATFRRPWRRVSAVNDIHSLKTGPHHDHTFRSHSGGHYMRMETQSGAYGNYHFMSPIYPRSLSLKTACCFRFHYFMYGAGVGSLVVSVKPVSMRMTEMWNRFRANFSKFEVEGQQGTQWIEHTIAIDEMQEDFQVIFTATDARAQFGDIAIDDVKLMTGSDCGANGFTTSTEPPAPPTASSEMPLVWDMMSCTGRCGSTNFGSTFNDGHAILSCGCDDSCLLIDNCCLNYLDECVNGLDTTTDEEVSFTATTSTTKKPTTTTTTRRTTTPTTTTTTTTPKPTTTTTTTTTTPKPTTTTTTSTTTTTATPKPTTSTTTTPKPTTTTTTTPKPTTTSTTTTTQKPTTTTTTATTTKKPTTTTRKTTTSTTSTSTTPKTTTTKKVLTTEKTTKTTTPSTSSSPKIAGIGTATTPPQRKRITWKVDPQDIDGHTDTNENTPNPALIALYLLVGVVLVVVLGNITHRWLIPNGGTRPHNETTVTFKKAMQSLRKRRGHLRNRNTNNMEHPLCDTDNDDDDYFEETGVDIRNGSDL</sequence>
<evidence type="ECO:0000313" key="10">
    <source>
        <dbReference type="Proteomes" id="UP001652680"/>
    </source>
</evidence>
<keyword evidence="4" id="KW-0472">Membrane</keyword>
<dbReference type="SUPFAM" id="SSF57535">
    <property type="entry name" value="Complement control module/SCR domain"/>
    <property type="match status" value="2"/>
</dbReference>
<evidence type="ECO:0008006" key="11">
    <source>
        <dbReference type="Google" id="ProtNLM"/>
    </source>
</evidence>
<evidence type="ECO:0000256" key="5">
    <source>
        <dbReference type="SAM" id="SignalP"/>
    </source>
</evidence>
<proteinExistence type="predicted"/>
<keyword evidence="1 2" id="KW-1015">Disulfide bond</keyword>
<dbReference type="SUPFAM" id="SSF49899">
    <property type="entry name" value="Concanavalin A-like lectins/glucanases"/>
    <property type="match status" value="1"/>
</dbReference>
<dbReference type="SUPFAM" id="SSF90188">
    <property type="entry name" value="Somatomedin B domain"/>
    <property type="match status" value="1"/>
</dbReference>
<dbReference type="CDD" id="cd00033">
    <property type="entry name" value="CCP"/>
    <property type="match status" value="1"/>
</dbReference>
<dbReference type="InterPro" id="IPR000998">
    <property type="entry name" value="MAM_dom"/>
</dbReference>
<dbReference type="PROSITE" id="PS00524">
    <property type="entry name" value="SMB_1"/>
    <property type="match status" value="1"/>
</dbReference>
<dbReference type="Gene3D" id="2.60.120.200">
    <property type="match status" value="1"/>
</dbReference>
<feature type="domain" description="SMB" evidence="8">
    <location>
        <begin position="336"/>
        <end position="389"/>
    </location>
</feature>
<dbReference type="Pfam" id="PF00629">
    <property type="entry name" value="MAM"/>
    <property type="match status" value="1"/>
</dbReference>
<dbReference type="Proteomes" id="UP001652680">
    <property type="component" value="Unassembled WGS sequence"/>
</dbReference>
<dbReference type="EnsemblMetazoa" id="XM_044459415.1">
    <property type="protein sequence ID" value="XP_044315350.1"/>
    <property type="gene ID" value="LOC108050691"/>
</dbReference>
<dbReference type="RefSeq" id="XP_044315350.1">
    <property type="nucleotide sequence ID" value="XM_044459415.1"/>
</dbReference>
<dbReference type="PROSITE" id="PS50923">
    <property type="entry name" value="SUSHI"/>
    <property type="match status" value="1"/>
</dbReference>
<feature type="chain" id="PRO_5046061641" description="Zonadhesin" evidence="5">
    <location>
        <begin position="21"/>
        <end position="678"/>
    </location>
</feature>